<evidence type="ECO:0000313" key="15">
    <source>
        <dbReference type="EMBL" id="QCC84969.1"/>
    </source>
</evidence>
<feature type="domain" description="Ribosomal RNA methyltransferase FtsJ" evidence="14">
    <location>
        <begin position="17"/>
        <end position="194"/>
    </location>
</feature>
<keyword evidence="4 11" id="KW-0949">S-adenosyl-L-methionine</keyword>
<evidence type="ECO:0000259" key="14">
    <source>
        <dbReference type="Pfam" id="PF01728"/>
    </source>
</evidence>
<proteinExistence type="inferred from homology"/>
<comment type="catalytic activity">
    <reaction evidence="10 11">
        <text>uridine(2552) in 23S rRNA + S-adenosyl-L-methionine = 2'-O-methyluridine(2552) in 23S rRNA + S-adenosyl-L-homocysteine + H(+)</text>
        <dbReference type="Rhea" id="RHEA:42720"/>
        <dbReference type="Rhea" id="RHEA-COMP:10202"/>
        <dbReference type="Rhea" id="RHEA-COMP:10203"/>
        <dbReference type="ChEBI" id="CHEBI:15378"/>
        <dbReference type="ChEBI" id="CHEBI:57856"/>
        <dbReference type="ChEBI" id="CHEBI:59789"/>
        <dbReference type="ChEBI" id="CHEBI:65315"/>
        <dbReference type="ChEBI" id="CHEBI:74478"/>
        <dbReference type="EC" id="2.1.1.166"/>
    </reaction>
</comment>
<evidence type="ECO:0000256" key="2">
    <source>
        <dbReference type="ARBA" id="ARBA00022603"/>
    </source>
</evidence>
<dbReference type="InterPro" id="IPR050082">
    <property type="entry name" value="RNA_methyltr_RlmE"/>
</dbReference>
<evidence type="ECO:0000256" key="4">
    <source>
        <dbReference type="ARBA" id="ARBA00022691"/>
    </source>
</evidence>
<feature type="binding site" evidence="11">
    <location>
        <position position="111"/>
    </location>
    <ligand>
        <name>S-adenosyl-L-methionine</name>
        <dbReference type="ChEBI" id="CHEBI:59789"/>
    </ligand>
</feature>
<evidence type="ECO:0000256" key="13">
    <source>
        <dbReference type="SAM" id="MobiDB-lite"/>
    </source>
</evidence>
<dbReference type="OrthoDB" id="9790080at2"/>
<evidence type="ECO:0000256" key="3">
    <source>
        <dbReference type="ARBA" id="ARBA00022679"/>
    </source>
</evidence>
<feature type="binding site" evidence="11">
    <location>
        <position position="87"/>
    </location>
    <ligand>
        <name>S-adenosyl-L-methionine</name>
        <dbReference type="ChEBI" id="CHEBI:59789"/>
    </ligand>
</feature>
<dbReference type="HAMAP" id="MF_01547">
    <property type="entry name" value="RNA_methyltr_E"/>
    <property type="match status" value="1"/>
</dbReference>
<dbReference type="EMBL" id="CP036295">
    <property type="protein sequence ID" value="QCC84969.1"/>
    <property type="molecule type" value="Genomic_DNA"/>
</dbReference>
<accession>A0A4P7UGM3</accession>
<dbReference type="RefSeq" id="WP_136399176.1">
    <property type="nucleotide sequence ID" value="NZ_CP036295.1"/>
</dbReference>
<gene>
    <name evidence="11" type="primary">rlmE</name>
    <name evidence="11" type="synonym">ftsJ</name>
    <name evidence="11" type="synonym">rrmJ</name>
    <name evidence="15" type="ORF">DDIC_03550</name>
</gene>
<reference evidence="15 16" key="1">
    <citation type="submission" date="2019-02" db="EMBL/GenBank/DDBJ databases">
        <title>Complete Genome Sequence of Desulfovibrio desulfuricans IC1, a Sulfonate Utilizing Anaerobe.</title>
        <authorList>
            <person name="Day L.A."/>
            <person name="De Leon K.B."/>
            <person name="Wall J.D."/>
        </authorList>
    </citation>
    <scope>NUCLEOTIDE SEQUENCE [LARGE SCALE GENOMIC DNA]</scope>
    <source>
        <strain evidence="15 16">IC1</strain>
    </source>
</reference>
<name>A0A4P7UGM3_DESDE</name>
<evidence type="ECO:0000313" key="16">
    <source>
        <dbReference type="Proteomes" id="UP000297065"/>
    </source>
</evidence>
<comment type="similarity">
    <text evidence="11">Belongs to the class I-like SAM-binding methyltransferase superfamily. RNA methyltransferase RlmE family.</text>
</comment>
<keyword evidence="11" id="KW-0963">Cytoplasm</keyword>
<dbReference type="GO" id="GO:0005737">
    <property type="term" value="C:cytoplasm"/>
    <property type="evidence" value="ECO:0007669"/>
    <property type="project" value="UniProtKB-SubCell"/>
</dbReference>
<evidence type="ECO:0000256" key="12">
    <source>
        <dbReference type="PIRSR" id="PIRSR005461-1"/>
    </source>
</evidence>
<dbReference type="PANTHER" id="PTHR10920:SF18">
    <property type="entry name" value="RRNA METHYLTRANSFERASE 2, MITOCHONDRIAL"/>
    <property type="match status" value="1"/>
</dbReference>
<dbReference type="Pfam" id="PF01728">
    <property type="entry name" value="FtsJ"/>
    <property type="match status" value="1"/>
</dbReference>
<feature type="active site" description="Proton acceptor" evidence="11 12">
    <location>
        <position position="151"/>
    </location>
</feature>
<keyword evidence="2 11" id="KW-0489">Methyltransferase</keyword>
<evidence type="ECO:0000256" key="11">
    <source>
        <dbReference type="HAMAP-Rule" id="MF_01547"/>
    </source>
</evidence>
<dbReference type="SUPFAM" id="SSF53335">
    <property type="entry name" value="S-adenosyl-L-methionine-dependent methyltransferases"/>
    <property type="match status" value="1"/>
</dbReference>
<organism evidence="15 16">
    <name type="scientific">Desulfovibrio desulfuricans</name>
    <dbReference type="NCBI Taxonomy" id="876"/>
    <lineage>
        <taxon>Bacteria</taxon>
        <taxon>Pseudomonadati</taxon>
        <taxon>Thermodesulfobacteriota</taxon>
        <taxon>Desulfovibrionia</taxon>
        <taxon>Desulfovibrionales</taxon>
        <taxon>Desulfovibrionaceae</taxon>
        <taxon>Desulfovibrio</taxon>
    </lineage>
</organism>
<comment type="subcellular location">
    <subcellularLocation>
        <location evidence="11">Cytoplasm</location>
    </subcellularLocation>
</comment>
<evidence type="ECO:0000256" key="1">
    <source>
        <dbReference type="ARBA" id="ARBA00022552"/>
    </source>
</evidence>
<comment type="function">
    <text evidence="5 11">Specifically methylates the uridine in position 2552 of 23S rRNA at the 2'-O position of the ribose in the fully assembled 50S ribosomal subunit.</text>
</comment>
<dbReference type="InterPro" id="IPR029063">
    <property type="entry name" value="SAM-dependent_MTases_sf"/>
</dbReference>
<keyword evidence="3 11" id="KW-0808">Transferase</keyword>
<dbReference type="InterPro" id="IPR015507">
    <property type="entry name" value="rRNA-MeTfrase_E"/>
</dbReference>
<feature type="binding site" evidence="11">
    <location>
        <position position="49"/>
    </location>
    <ligand>
        <name>S-adenosyl-L-methionine</name>
        <dbReference type="ChEBI" id="CHEBI:59789"/>
    </ligand>
</feature>
<protein>
    <recommendedName>
        <fullName evidence="7 11">Ribosomal RNA large subunit methyltransferase E</fullName>
        <ecNumber evidence="6 11">2.1.1.166</ecNumber>
    </recommendedName>
    <alternativeName>
        <fullName evidence="9 11">23S rRNA Um2552 methyltransferase</fullName>
    </alternativeName>
    <alternativeName>
        <fullName evidence="8 11">rRNA (uridine-2'-O-)-methyltransferase</fullName>
    </alternativeName>
</protein>
<evidence type="ECO:0000256" key="10">
    <source>
        <dbReference type="ARBA" id="ARBA00048970"/>
    </source>
</evidence>
<feature type="binding site" evidence="11">
    <location>
        <position position="69"/>
    </location>
    <ligand>
        <name>S-adenosyl-L-methionine</name>
        <dbReference type="ChEBI" id="CHEBI:59789"/>
    </ligand>
</feature>
<dbReference type="AlphaFoldDB" id="A0A4P7UGM3"/>
<feature type="region of interest" description="Disordered" evidence="13">
    <location>
        <begin position="205"/>
        <end position="226"/>
    </location>
</feature>
<dbReference type="Proteomes" id="UP000297065">
    <property type="component" value="Chromosome"/>
</dbReference>
<evidence type="ECO:0000256" key="7">
    <source>
        <dbReference type="ARBA" id="ARBA00041129"/>
    </source>
</evidence>
<keyword evidence="1 11" id="KW-0698">rRNA processing</keyword>
<dbReference type="EC" id="2.1.1.166" evidence="6 11"/>
<dbReference type="InterPro" id="IPR002877">
    <property type="entry name" value="RNA_MeTrfase_FtsJ_dom"/>
</dbReference>
<dbReference type="PIRSF" id="PIRSF005461">
    <property type="entry name" value="23S_rRNA_mtase"/>
    <property type="match status" value="1"/>
</dbReference>
<dbReference type="Gene3D" id="3.40.50.150">
    <property type="entry name" value="Vaccinia Virus protein VP39"/>
    <property type="match status" value="1"/>
</dbReference>
<evidence type="ECO:0000256" key="6">
    <source>
        <dbReference type="ARBA" id="ARBA00038861"/>
    </source>
</evidence>
<sequence>MKEYRDHYFLKAKRENYPARSVYKLKELDSKFHLLRPGQRVLDLGAAPGSWSLGAAEKVGPRGLVLACDIQSTDTDFPQQVTFMQEDVFNRSAAFEARLAQMGPFDIVISDMAPRTTGTRFTDQARSLDLTVEALAVACLHLKKGGSFVVKIFMGPDIQELLAPMRKAFDAVKSFKPKSSRAESKETFFVGLGFRGQAGVAQPALIPGGADDASSLDVADDAPPGI</sequence>
<dbReference type="PANTHER" id="PTHR10920">
    <property type="entry name" value="RIBOSOMAL RNA METHYLTRANSFERASE"/>
    <property type="match status" value="1"/>
</dbReference>
<evidence type="ECO:0000256" key="8">
    <source>
        <dbReference type="ARBA" id="ARBA00041995"/>
    </source>
</evidence>
<evidence type="ECO:0000256" key="5">
    <source>
        <dbReference type="ARBA" id="ARBA00037569"/>
    </source>
</evidence>
<feature type="binding site" evidence="11">
    <location>
        <position position="51"/>
    </location>
    <ligand>
        <name>S-adenosyl-L-methionine</name>
        <dbReference type="ChEBI" id="CHEBI:59789"/>
    </ligand>
</feature>
<evidence type="ECO:0000256" key="9">
    <source>
        <dbReference type="ARBA" id="ARBA00042745"/>
    </source>
</evidence>
<dbReference type="GO" id="GO:0008650">
    <property type="term" value="F:rRNA (uridine-2'-O-)-methyltransferase activity"/>
    <property type="evidence" value="ECO:0007669"/>
    <property type="project" value="UniProtKB-UniRule"/>
</dbReference>